<gene>
    <name evidence="1" type="ORF">METZ01_LOCUS223046</name>
</gene>
<dbReference type="AlphaFoldDB" id="A0A382G5Q0"/>
<proteinExistence type="predicted"/>
<accession>A0A382G5Q0</accession>
<organism evidence="1">
    <name type="scientific">marine metagenome</name>
    <dbReference type="NCBI Taxonomy" id="408172"/>
    <lineage>
        <taxon>unclassified sequences</taxon>
        <taxon>metagenomes</taxon>
        <taxon>ecological metagenomes</taxon>
    </lineage>
</organism>
<evidence type="ECO:0000313" key="1">
    <source>
        <dbReference type="EMBL" id="SVB70192.1"/>
    </source>
</evidence>
<dbReference type="EMBL" id="UINC01053550">
    <property type="protein sequence ID" value="SVB70192.1"/>
    <property type="molecule type" value="Genomic_DNA"/>
</dbReference>
<sequence length="78" mass="8429">MELLTDSNVIRSILKPSCTICIFKNCSPLETSTSGITIFCHSYHPPVPGTSITPRFVPFNCAKNIPPDDGAATLIFTS</sequence>
<protein>
    <submittedName>
        <fullName evidence="1">Uncharacterized protein</fullName>
    </submittedName>
</protein>
<name>A0A382G5Q0_9ZZZZ</name>
<reference evidence="1" key="1">
    <citation type="submission" date="2018-05" db="EMBL/GenBank/DDBJ databases">
        <authorList>
            <person name="Lanie J.A."/>
            <person name="Ng W.-L."/>
            <person name="Kazmierczak K.M."/>
            <person name="Andrzejewski T.M."/>
            <person name="Davidsen T.M."/>
            <person name="Wayne K.J."/>
            <person name="Tettelin H."/>
            <person name="Glass J.I."/>
            <person name="Rusch D."/>
            <person name="Podicherti R."/>
            <person name="Tsui H.-C.T."/>
            <person name="Winkler M.E."/>
        </authorList>
    </citation>
    <scope>NUCLEOTIDE SEQUENCE</scope>
</reference>